<evidence type="ECO:0000313" key="1">
    <source>
        <dbReference type="EMBL" id="DAF52059.1"/>
    </source>
</evidence>
<reference evidence="1" key="1">
    <citation type="journal article" date="2021" name="Proc. Natl. Acad. Sci. U.S.A.">
        <title>A Catalog of Tens of Thousands of Viruses from Human Metagenomes Reveals Hidden Associations with Chronic Diseases.</title>
        <authorList>
            <person name="Tisza M.J."/>
            <person name="Buck C.B."/>
        </authorList>
    </citation>
    <scope>NUCLEOTIDE SEQUENCE</scope>
    <source>
        <strain evidence="1">CtPoO4</strain>
    </source>
</reference>
<protein>
    <recommendedName>
        <fullName evidence="2">Spike protein/glycoprotein</fullName>
    </recommendedName>
</protein>
<name>A0A8S5SMM0_9CAUD</name>
<dbReference type="EMBL" id="BK032629">
    <property type="protein sequence ID" value="DAF52059.1"/>
    <property type="molecule type" value="Genomic_DNA"/>
</dbReference>
<organism evidence="1">
    <name type="scientific">Myoviridae sp. ctPoO4</name>
    <dbReference type="NCBI Taxonomy" id="2827685"/>
    <lineage>
        <taxon>Viruses</taxon>
        <taxon>Duplodnaviria</taxon>
        <taxon>Heunggongvirae</taxon>
        <taxon>Uroviricota</taxon>
        <taxon>Caudoviricetes</taxon>
    </lineage>
</organism>
<evidence type="ECO:0008006" key="2">
    <source>
        <dbReference type="Google" id="ProtNLM"/>
    </source>
</evidence>
<proteinExistence type="predicted"/>
<sequence length="284" mass="30068">MMAMLAPLLQQKGIDPNLLVAMNGKNGNNGFGGDGSWFMWIIFLFFLFPLFGRNGWGGNDGGCGGGAGAPGLAGLINNDNGRELLMSAIQGNGQAINNLATNLNCSVGQIQQAINGVSAKVAEVGCQVGMSSQQIINSIQAGNCQIANQMAQCCCDVKGAIQQQGYENRIATINQTDDLKSNANTQFNILGAKIDAQTQIINDKFCQLEMREMQNKIDTLRAEKSALELSASQQAQTANIVNQLRTPAPIPAYYVPNPNCCYGYPFVNAYATGYAAGEGCGCGC</sequence>
<accession>A0A8S5SMM0</accession>